<dbReference type="AlphaFoldDB" id="A0A917HUX1"/>
<reference evidence="1" key="1">
    <citation type="journal article" date="2014" name="Int. J. Syst. Evol. Microbiol.">
        <title>Complete genome sequence of Corynebacterium casei LMG S-19264T (=DSM 44701T), isolated from a smear-ripened cheese.</title>
        <authorList>
            <consortium name="US DOE Joint Genome Institute (JGI-PGF)"/>
            <person name="Walter F."/>
            <person name="Albersmeier A."/>
            <person name="Kalinowski J."/>
            <person name="Ruckert C."/>
        </authorList>
    </citation>
    <scope>NUCLEOTIDE SEQUENCE</scope>
    <source>
        <strain evidence="1">CGMCC 1.12195</strain>
    </source>
</reference>
<evidence type="ECO:0000313" key="2">
    <source>
        <dbReference type="Proteomes" id="UP000660862"/>
    </source>
</evidence>
<dbReference type="RefSeq" id="WP_188506438.1">
    <property type="nucleotide sequence ID" value="NZ_BMER01000002.1"/>
</dbReference>
<keyword evidence="2" id="KW-1185">Reference proteome</keyword>
<dbReference type="EMBL" id="BMER01000002">
    <property type="protein sequence ID" value="GGG90079.1"/>
    <property type="molecule type" value="Genomic_DNA"/>
</dbReference>
<dbReference type="Proteomes" id="UP000660862">
    <property type="component" value="Unassembled WGS sequence"/>
</dbReference>
<sequence>MTPEQKILYQQIDEILWYEWDPIGVNVYEGARDEYYSYLPQIFNLKISGANKETIAAALFKIETEIMCLSGNMEHCREIAGKIVDL</sequence>
<evidence type="ECO:0000313" key="1">
    <source>
        <dbReference type="EMBL" id="GGG90079.1"/>
    </source>
</evidence>
<protein>
    <submittedName>
        <fullName evidence="1">Uncharacterized protein</fullName>
    </submittedName>
</protein>
<comment type="caution">
    <text evidence="1">The sequence shown here is derived from an EMBL/GenBank/DDBJ whole genome shotgun (WGS) entry which is preliminary data.</text>
</comment>
<name>A0A917HUX1_9SPHI</name>
<accession>A0A917HUX1</accession>
<gene>
    <name evidence="1" type="ORF">GCM10007415_25570</name>
</gene>
<reference evidence="1" key="2">
    <citation type="submission" date="2020-09" db="EMBL/GenBank/DDBJ databases">
        <authorList>
            <person name="Sun Q."/>
            <person name="Zhou Y."/>
        </authorList>
    </citation>
    <scope>NUCLEOTIDE SEQUENCE</scope>
    <source>
        <strain evidence="1">CGMCC 1.12195</strain>
    </source>
</reference>
<organism evidence="1 2">
    <name type="scientific">Parapedobacter pyrenivorans</name>
    <dbReference type="NCBI Taxonomy" id="1305674"/>
    <lineage>
        <taxon>Bacteria</taxon>
        <taxon>Pseudomonadati</taxon>
        <taxon>Bacteroidota</taxon>
        <taxon>Sphingobacteriia</taxon>
        <taxon>Sphingobacteriales</taxon>
        <taxon>Sphingobacteriaceae</taxon>
        <taxon>Parapedobacter</taxon>
    </lineage>
</organism>
<proteinExistence type="predicted"/>